<evidence type="ECO:0000256" key="12">
    <source>
        <dbReference type="HAMAP-Rule" id="MF_01665"/>
    </source>
</evidence>
<keyword evidence="7 12" id="KW-0408">Iron</keyword>
<evidence type="ECO:0000256" key="4">
    <source>
        <dbReference type="ARBA" id="ARBA00022723"/>
    </source>
</evidence>
<organism evidence="13 14">
    <name type="scientific">Labrys neptuniae</name>
    <dbReference type="NCBI Taxonomy" id="376174"/>
    <lineage>
        <taxon>Bacteria</taxon>
        <taxon>Pseudomonadati</taxon>
        <taxon>Pseudomonadota</taxon>
        <taxon>Alphaproteobacteria</taxon>
        <taxon>Hyphomicrobiales</taxon>
        <taxon>Xanthobacteraceae</taxon>
        <taxon>Labrys</taxon>
    </lineage>
</organism>
<feature type="binding site" description="axial binding residue" evidence="12">
    <location>
        <position position="333"/>
    </location>
    <ligand>
        <name>heme</name>
        <dbReference type="ChEBI" id="CHEBI:30413"/>
    </ligand>
    <ligandPart>
        <name>Fe</name>
        <dbReference type="ChEBI" id="CHEBI:18248"/>
    </ligandPart>
</feature>
<comment type="similarity">
    <text evidence="12">Belongs to the COX15/CtaA family. Type 2 subfamily.</text>
</comment>
<dbReference type="RefSeq" id="WP_394309180.1">
    <property type="nucleotide sequence ID" value="NZ_JBHGPK010000001.1"/>
</dbReference>
<comment type="catalytic activity">
    <reaction evidence="11">
        <text>Fe(II)-heme o + 2 A + H2O = Fe(II)-heme a + 2 AH2</text>
        <dbReference type="Rhea" id="RHEA:63388"/>
        <dbReference type="ChEBI" id="CHEBI:13193"/>
        <dbReference type="ChEBI" id="CHEBI:15377"/>
        <dbReference type="ChEBI" id="CHEBI:17499"/>
        <dbReference type="ChEBI" id="CHEBI:60530"/>
        <dbReference type="ChEBI" id="CHEBI:61715"/>
        <dbReference type="EC" id="1.17.99.9"/>
    </reaction>
    <physiologicalReaction direction="left-to-right" evidence="11">
        <dbReference type="Rhea" id="RHEA:63389"/>
    </physiologicalReaction>
</comment>
<evidence type="ECO:0000256" key="6">
    <source>
        <dbReference type="ARBA" id="ARBA00023002"/>
    </source>
</evidence>
<dbReference type="PANTHER" id="PTHR23289:SF2">
    <property type="entry name" value="CYTOCHROME C OXIDASE ASSEMBLY PROTEIN COX15 HOMOLOG"/>
    <property type="match status" value="1"/>
</dbReference>
<comment type="subcellular location">
    <subcellularLocation>
        <location evidence="12">Cell membrane</location>
        <topology evidence="12">Multi-pass membrane protein</topology>
    </subcellularLocation>
    <subcellularLocation>
        <location evidence="2">Membrane</location>
        <topology evidence="2">Multi-pass membrane protein</topology>
    </subcellularLocation>
</comment>
<evidence type="ECO:0000256" key="1">
    <source>
        <dbReference type="ARBA" id="ARBA00001970"/>
    </source>
</evidence>
<accession>A0ABV6ZAK7</accession>
<keyword evidence="12" id="KW-1003">Cell membrane</keyword>
<feature type="transmembrane region" description="Helical" evidence="12">
    <location>
        <begin position="108"/>
        <end position="126"/>
    </location>
</feature>
<gene>
    <name evidence="12" type="primary">ctaA</name>
    <name evidence="13" type="ORF">ACETRX_05955</name>
</gene>
<comment type="function">
    <text evidence="12">Catalyzes the conversion of heme O to heme A by two successive hydroxylations of the methyl group at C8. The first hydroxylation forms heme I, the second hydroxylation results in an unstable dihydroxymethyl group, which spontaneously dehydrates, resulting in the formyl group of heme A.</text>
</comment>
<keyword evidence="3 12" id="KW-0812">Transmembrane</keyword>
<comment type="pathway">
    <text evidence="10 12">Porphyrin-containing compound metabolism; heme A biosynthesis; heme A from heme O: step 1/1.</text>
</comment>
<keyword evidence="9 12" id="KW-0472">Membrane</keyword>
<evidence type="ECO:0000256" key="11">
    <source>
        <dbReference type="ARBA" id="ARBA00048044"/>
    </source>
</evidence>
<name>A0ABV6ZAK7_9HYPH</name>
<evidence type="ECO:0000256" key="10">
    <source>
        <dbReference type="ARBA" id="ARBA00044501"/>
    </source>
</evidence>
<keyword evidence="6 12" id="KW-0560">Oxidoreductase</keyword>
<comment type="caution">
    <text evidence="12">Lacks conserved residue(s) required for the propagation of feature annotation.</text>
</comment>
<protein>
    <recommendedName>
        <fullName evidence="12">Heme A synthase</fullName>
        <shortName evidence="12">HAS</shortName>
        <ecNumber evidence="12">1.17.99.9</ecNumber>
    </recommendedName>
    <alternativeName>
        <fullName evidence="12">Cytochrome aa3-controlling protein</fullName>
    </alternativeName>
</protein>
<evidence type="ECO:0000256" key="3">
    <source>
        <dbReference type="ARBA" id="ARBA00022692"/>
    </source>
</evidence>
<comment type="cofactor">
    <cofactor evidence="1 12">
        <name>heme b</name>
        <dbReference type="ChEBI" id="CHEBI:60344"/>
    </cofactor>
</comment>
<feature type="transmembrane region" description="Helical" evidence="12">
    <location>
        <begin position="275"/>
        <end position="292"/>
    </location>
</feature>
<feature type="transmembrane region" description="Helical" evidence="12">
    <location>
        <begin position="138"/>
        <end position="156"/>
    </location>
</feature>
<feature type="transmembrane region" description="Helical" evidence="12">
    <location>
        <begin position="21"/>
        <end position="43"/>
    </location>
</feature>
<dbReference type="EC" id="1.17.99.9" evidence="12"/>
<dbReference type="PANTHER" id="PTHR23289">
    <property type="entry name" value="CYTOCHROME C OXIDASE ASSEMBLY PROTEIN COX15"/>
    <property type="match status" value="1"/>
</dbReference>
<feature type="transmembrane region" description="Helical" evidence="12">
    <location>
        <begin position="171"/>
        <end position="189"/>
    </location>
</feature>
<keyword evidence="5 12" id="KW-1133">Transmembrane helix</keyword>
<evidence type="ECO:0000256" key="8">
    <source>
        <dbReference type="ARBA" id="ARBA00023133"/>
    </source>
</evidence>
<dbReference type="InterPro" id="IPR023754">
    <property type="entry name" value="HemeA_Synthase_type2"/>
</dbReference>
<reference evidence="13 14" key="1">
    <citation type="submission" date="2024-09" db="EMBL/GenBank/DDBJ databases">
        <title>Description of Labrys sedimenti sp. nov., isolated from a diclofenac-degrading enrichment culture, and genome-based reclassification of Labrys portucalensis as a later heterotypic synonym of Labrys neptuniae.</title>
        <authorList>
            <person name="Tancsics A."/>
            <person name="Csepanyi A."/>
        </authorList>
    </citation>
    <scope>NUCLEOTIDE SEQUENCE [LARGE SCALE GENOMIC DNA]</scope>
    <source>
        <strain evidence="13 14">LMG 23412</strain>
    </source>
</reference>
<dbReference type="Pfam" id="PF02628">
    <property type="entry name" value="COX15-CtaA"/>
    <property type="match status" value="1"/>
</dbReference>
<sequence>MRVAAIADNPPLIGMSRGHLAAVRAWLVVVAVLVIAMVVVGGATRLTESGLSITEWQPIKGTIPPLSAAEWTAEFEKYKQIPQYVKLNLGMSLEEFKFIYWWEWSHRLLGRLIGIVFAVPFLIFWLRGWLTPRLTVKLVGLLALGGSQGLLGWWMVKSGLADRTEVSEYRLAMHLTLACLILTAIVWVASSLKEERASGSVPGAARAIAYLLVPLILVQIFMGGLVAGLRAGMAYNTWPLMDGHFIPALNNLYIMAPTWVNHFENALTVQFQHRMVAYLIVGLALLQAWLAMRWGNGPARGRALLVAAVALGQAAIGIITLVLVVPLWAGILHQLGGVLLLTAATVHAQRLVAGPAPQLPARA</sequence>
<feature type="transmembrane region" description="Helical" evidence="12">
    <location>
        <begin position="209"/>
        <end position="231"/>
    </location>
</feature>
<evidence type="ECO:0000313" key="13">
    <source>
        <dbReference type="EMBL" id="MFC2249149.1"/>
    </source>
</evidence>
<keyword evidence="4 12" id="KW-0479">Metal-binding</keyword>
<dbReference type="EMBL" id="JBHGPK010000001">
    <property type="protein sequence ID" value="MFC2249149.1"/>
    <property type="molecule type" value="Genomic_DNA"/>
</dbReference>
<dbReference type="Proteomes" id="UP001595190">
    <property type="component" value="Unassembled WGS sequence"/>
</dbReference>
<evidence type="ECO:0000256" key="2">
    <source>
        <dbReference type="ARBA" id="ARBA00004141"/>
    </source>
</evidence>
<dbReference type="InterPro" id="IPR003780">
    <property type="entry name" value="COX15/CtaA_fam"/>
</dbReference>
<proteinExistence type="inferred from homology"/>
<comment type="caution">
    <text evidence="13">The sequence shown here is derived from an EMBL/GenBank/DDBJ whole genome shotgun (WGS) entry which is preliminary data.</text>
</comment>
<dbReference type="HAMAP" id="MF_01665">
    <property type="entry name" value="HemeA_synth_type2"/>
    <property type="match status" value="1"/>
</dbReference>
<feature type="transmembrane region" description="Helical" evidence="12">
    <location>
        <begin position="304"/>
        <end position="331"/>
    </location>
</feature>
<evidence type="ECO:0000313" key="14">
    <source>
        <dbReference type="Proteomes" id="UP001595190"/>
    </source>
</evidence>
<comment type="subunit">
    <text evidence="12">Interacts with CtaB.</text>
</comment>
<evidence type="ECO:0000256" key="5">
    <source>
        <dbReference type="ARBA" id="ARBA00022989"/>
    </source>
</evidence>
<evidence type="ECO:0000256" key="7">
    <source>
        <dbReference type="ARBA" id="ARBA00023004"/>
    </source>
</evidence>
<evidence type="ECO:0000256" key="9">
    <source>
        <dbReference type="ARBA" id="ARBA00023136"/>
    </source>
</evidence>
<keyword evidence="8 12" id="KW-0350">Heme biosynthesis</keyword>
<feature type="binding site" description="axial binding residue" evidence="12">
    <location>
        <position position="273"/>
    </location>
    <ligand>
        <name>heme</name>
        <dbReference type="ChEBI" id="CHEBI:30413"/>
    </ligand>
    <ligandPart>
        <name>Fe</name>
        <dbReference type="ChEBI" id="CHEBI:18248"/>
    </ligandPart>
</feature>